<name>D3F583_CONWI</name>
<dbReference type="Proteomes" id="UP000008229">
    <property type="component" value="Chromosome"/>
</dbReference>
<dbReference type="KEGG" id="cwo:Cwoe_2125"/>
<gene>
    <name evidence="1" type="ordered locus">Cwoe_2125</name>
</gene>
<dbReference type="RefSeq" id="WP_012933601.1">
    <property type="nucleotide sequence ID" value="NC_013739.1"/>
</dbReference>
<reference evidence="1 2" key="1">
    <citation type="journal article" date="2010" name="Stand. Genomic Sci.">
        <title>Complete genome sequence of Conexibacter woesei type strain (ID131577).</title>
        <authorList>
            <person name="Pukall R."/>
            <person name="Lapidus A."/>
            <person name="Glavina Del Rio T."/>
            <person name="Copeland A."/>
            <person name="Tice H."/>
            <person name="Cheng J.-F."/>
            <person name="Lucas S."/>
            <person name="Chen F."/>
            <person name="Nolan M."/>
            <person name="Bruce D."/>
            <person name="Goodwin L."/>
            <person name="Pitluck S."/>
            <person name="Mavromatis K."/>
            <person name="Ivanova N."/>
            <person name="Ovchinnikova G."/>
            <person name="Pati A."/>
            <person name="Chen A."/>
            <person name="Palaniappan K."/>
            <person name="Land M."/>
            <person name="Hauser L."/>
            <person name="Chang Y.-J."/>
            <person name="Jeffries C.D."/>
            <person name="Chain P."/>
            <person name="Meincke L."/>
            <person name="Sims D."/>
            <person name="Brettin T."/>
            <person name="Detter J.C."/>
            <person name="Rohde M."/>
            <person name="Goeker M."/>
            <person name="Bristow J."/>
            <person name="Eisen J.A."/>
            <person name="Markowitz V."/>
            <person name="Kyrpides N.C."/>
            <person name="Klenk H.-P."/>
            <person name="Hugenholtz P."/>
        </authorList>
    </citation>
    <scope>NUCLEOTIDE SEQUENCE [LARGE SCALE GENOMIC DNA]</scope>
    <source>
        <strain evidence="2">DSM 14684 / CIP 108061 / JCM 11494 / NBRC 100937 / ID131577</strain>
    </source>
</reference>
<dbReference type="EMBL" id="CP001854">
    <property type="protein sequence ID" value="ADB50550.1"/>
    <property type="molecule type" value="Genomic_DNA"/>
</dbReference>
<accession>D3F583</accession>
<evidence type="ECO:0008006" key="3">
    <source>
        <dbReference type="Google" id="ProtNLM"/>
    </source>
</evidence>
<dbReference type="InterPro" id="IPR024532">
    <property type="entry name" value="DUF3830"/>
</dbReference>
<dbReference type="STRING" id="469383.Cwoe_2125"/>
<keyword evidence="2" id="KW-1185">Reference proteome</keyword>
<dbReference type="SUPFAM" id="SSF50891">
    <property type="entry name" value="Cyclophilin-like"/>
    <property type="match status" value="1"/>
</dbReference>
<organism evidence="1 2">
    <name type="scientific">Conexibacter woesei (strain DSM 14684 / CCUG 47730 / CIP 108061 / JCM 11494 / NBRC 100937 / ID131577)</name>
    <dbReference type="NCBI Taxonomy" id="469383"/>
    <lineage>
        <taxon>Bacteria</taxon>
        <taxon>Bacillati</taxon>
        <taxon>Actinomycetota</taxon>
        <taxon>Thermoleophilia</taxon>
        <taxon>Solirubrobacterales</taxon>
        <taxon>Conexibacteraceae</taxon>
        <taxon>Conexibacter</taxon>
    </lineage>
</organism>
<dbReference type="Gene3D" id="2.40.100.20">
    <property type="match status" value="1"/>
</dbReference>
<reference evidence="2" key="2">
    <citation type="submission" date="2010-01" db="EMBL/GenBank/DDBJ databases">
        <title>The complete genome of Conexibacter woesei DSM 14684.</title>
        <authorList>
            <consortium name="US DOE Joint Genome Institute (JGI-PGF)"/>
            <person name="Lucas S."/>
            <person name="Copeland A."/>
            <person name="Lapidus A."/>
            <person name="Glavina del Rio T."/>
            <person name="Dalin E."/>
            <person name="Tice H."/>
            <person name="Bruce D."/>
            <person name="Goodwin L."/>
            <person name="Pitluck S."/>
            <person name="Kyrpides N."/>
            <person name="Mavromatis K."/>
            <person name="Ivanova N."/>
            <person name="Mikhailova N."/>
            <person name="Chertkov O."/>
            <person name="Brettin T."/>
            <person name="Detter J.C."/>
            <person name="Han C."/>
            <person name="Larimer F."/>
            <person name="Land M."/>
            <person name="Hauser L."/>
            <person name="Markowitz V."/>
            <person name="Cheng J.-F."/>
            <person name="Hugenholtz P."/>
            <person name="Woyke T."/>
            <person name="Wu D."/>
            <person name="Pukall R."/>
            <person name="Steenblock K."/>
            <person name="Schneider S."/>
            <person name="Klenk H.-P."/>
            <person name="Eisen J.A."/>
        </authorList>
    </citation>
    <scope>NUCLEOTIDE SEQUENCE [LARGE SCALE GENOMIC DNA]</scope>
    <source>
        <strain evidence="2">DSM 14684 / CIP 108061 / JCM 11494 / NBRC 100937 / ID131577</strain>
    </source>
</reference>
<dbReference type="OrthoDB" id="8479268at2"/>
<protein>
    <recommendedName>
        <fullName evidence="3">DUF3830 family protein</fullName>
    </recommendedName>
</protein>
<proteinExistence type="predicted"/>
<evidence type="ECO:0000313" key="1">
    <source>
        <dbReference type="EMBL" id="ADB50550.1"/>
    </source>
</evidence>
<evidence type="ECO:0000313" key="2">
    <source>
        <dbReference type="Proteomes" id="UP000008229"/>
    </source>
</evidence>
<dbReference type="AlphaFoldDB" id="D3F583"/>
<dbReference type="Pfam" id="PF12903">
    <property type="entry name" value="DUF3830"/>
    <property type="match status" value="1"/>
</dbReference>
<dbReference type="HOGENOM" id="CLU_1657844_0_0_11"/>
<dbReference type="InterPro" id="IPR029000">
    <property type="entry name" value="Cyclophilin-like_dom_sf"/>
</dbReference>
<sequence length="159" mass="18032">MTAERDERPESWYWEQHWGRARRGSTPVVLEWEGGASEGVLFDEGAPRTVAAIAERLPLEIPVIHAIWSGDIVMSAERFPLGFQDKENETRLPRVGDLSWDPTFGEVAVTYGTAECRMPSGFNTIVVFGSLSTSLDELARWCRRRRFEGLGQLRLDHAR</sequence>